<evidence type="ECO:0000256" key="1">
    <source>
        <dbReference type="ARBA" id="ARBA00004479"/>
    </source>
</evidence>
<evidence type="ECO:0000259" key="16">
    <source>
        <dbReference type="PROSITE" id="PS50104"/>
    </source>
</evidence>
<dbReference type="GO" id="GO:0006954">
    <property type="term" value="P:inflammatory response"/>
    <property type="evidence" value="ECO:0007669"/>
    <property type="project" value="UniProtKB-KW"/>
</dbReference>
<dbReference type="GeneID" id="115060897"/>
<keyword evidence="3" id="KW-0399">Innate immunity</keyword>
<keyword evidence="8" id="KW-0391">Immunity</keyword>
<evidence type="ECO:0000256" key="6">
    <source>
        <dbReference type="ARBA" id="ARBA00022729"/>
    </source>
</evidence>
<evidence type="ECO:0000256" key="12">
    <source>
        <dbReference type="ARBA" id="ARBA00023170"/>
    </source>
</evidence>
<evidence type="ECO:0000256" key="2">
    <source>
        <dbReference type="ARBA" id="ARBA00009634"/>
    </source>
</evidence>
<evidence type="ECO:0000256" key="15">
    <source>
        <dbReference type="SAM" id="Phobius"/>
    </source>
</evidence>
<dbReference type="SUPFAM" id="SSF52058">
    <property type="entry name" value="L domain-like"/>
    <property type="match status" value="3"/>
</dbReference>
<dbReference type="OrthoDB" id="1421090at2759"/>
<evidence type="ECO:0000313" key="18">
    <source>
        <dbReference type="Proteomes" id="UP000472264"/>
    </source>
</evidence>
<keyword evidence="18" id="KW-1185">Reference proteome</keyword>
<keyword evidence="9 15" id="KW-1133">Transmembrane helix</keyword>
<evidence type="ECO:0000256" key="9">
    <source>
        <dbReference type="ARBA" id="ARBA00022989"/>
    </source>
</evidence>
<dbReference type="SMART" id="SM00082">
    <property type="entry name" value="LRRCT"/>
    <property type="match status" value="1"/>
</dbReference>
<evidence type="ECO:0000256" key="11">
    <source>
        <dbReference type="ARBA" id="ARBA00023136"/>
    </source>
</evidence>
<dbReference type="InterPro" id="IPR000157">
    <property type="entry name" value="TIR_dom"/>
</dbReference>
<evidence type="ECO:0000256" key="8">
    <source>
        <dbReference type="ARBA" id="ARBA00022859"/>
    </source>
</evidence>
<evidence type="ECO:0000256" key="4">
    <source>
        <dbReference type="ARBA" id="ARBA00022614"/>
    </source>
</evidence>
<comment type="similarity">
    <text evidence="2">Belongs to the Toll-like receptor family.</text>
</comment>
<reference evidence="17" key="1">
    <citation type="submission" date="2021-04" db="EMBL/GenBank/DDBJ databases">
        <authorList>
            <consortium name="Wellcome Sanger Institute Data Sharing"/>
        </authorList>
    </citation>
    <scope>NUCLEOTIDE SEQUENCE [LARGE SCALE GENOMIC DNA]</scope>
</reference>
<evidence type="ECO:0000256" key="3">
    <source>
        <dbReference type="ARBA" id="ARBA00022588"/>
    </source>
</evidence>
<keyword evidence="4" id="KW-0433">Leucine-rich repeat</keyword>
<dbReference type="SMART" id="SM00365">
    <property type="entry name" value="LRR_SD22"/>
    <property type="match status" value="8"/>
</dbReference>
<dbReference type="SMART" id="SM00255">
    <property type="entry name" value="TIR"/>
    <property type="match status" value="1"/>
</dbReference>
<keyword evidence="13" id="KW-0325">Glycoprotein</keyword>
<dbReference type="PANTHER" id="PTHR24365:SF522">
    <property type="entry name" value="LOW QUALITY PROTEIN: TOLL-LIKE RECEPTOR 13-RELATED"/>
    <property type="match status" value="1"/>
</dbReference>
<dbReference type="Ensembl" id="ENSENLT00000052411.1">
    <property type="protein sequence ID" value="ENSENLP00000051167.1"/>
    <property type="gene ID" value="ENSENLG00000021469.1"/>
</dbReference>
<dbReference type="Pfam" id="PF01582">
    <property type="entry name" value="TIR"/>
    <property type="match status" value="1"/>
</dbReference>
<protein>
    <submittedName>
        <fullName evidence="17">Toll-like receptor 13</fullName>
    </submittedName>
</protein>
<organism evidence="17 18">
    <name type="scientific">Echeneis naucrates</name>
    <name type="common">Live sharksucker</name>
    <dbReference type="NCBI Taxonomy" id="173247"/>
    <lineage>
        <taxon>Eukaryota</taxon>
        <taxon>Metazoa</taxon>
        <taxon>Chordata</taxon>
        <taxon>Craniata</taxon>
        <taxon>Vertebrata</taxon>
        <taxon>Euteleostomi</taxon>
        <taxon>Actinopterygii</taxon>
        <taxon>Neopterygii</taxon>
        <taxon>Teleostei</taxon>
        <taxon>Neoteleostei</taxon>
        <taxon>Acanthomorphata</taxon>
        <taxon>Carangaria</taxon>
        <taxon>Carangiformes</taxon>
        <taxon>Echeneidae</taxon>
        <taxon>Echeneis</taxon>
    </lineage>
</organism>
<dbReference type="InterPro" id="IPR025875">
    <property type="entry name" value="Leu-rich_rpt_4"/>
</dbReference>
<evidence type="ECO:0000256" key="5">
    <source>
        <dbReference type="ARBA" id="ARBA00022692"/>
    </source>
</evidence>
<gene>
    <name evidence="17" type="primary">LOC115060897</name>
</gene>
<evidence type="ECO:0000256" key="13">
    <source>
        <dbReference type="ARBA" id="ARBA00023180"/>
    </source>
</evidence>
<comment type="subcellular location">
    <subcellularLocation>
        <location evidence="1">Membrane</location>
        <topology evidence="1">Single-pass type I membrane protein</topology>
    </subcellularLocation>
</comment>
<dbReference type="FunFam" id="3.40.50.10140:FF:000001">
    <property type="entry name" value="Toll-like receptor 2"/>
    <property type="match status" value="1"/>
</dbReference>
<dbReference type="Gene3D" id="3.40.50.10140">
    <property type="entry name" value="Toll/interleukin-1 receptor homology (TIR) domain"/>
    <property type="match status" value="1"/>
</dbReference>
<evidence type="ECO:0000256" key="7">
    <source>
        <dbReference type="ARBA" id="ARBA00022737"/>
    </source>
</evidence>
<evidence type="ECO:0000256" key="10">
    <source>
        <dbReference type="ARBA" id="ARBA00023027"/>
    </source>
</evidence>
<keyword evidence="7" id="KW-0677">Repeat</keyword>
<dbReference type="RefSeq" id="XP_029384898.1">
    <property type="nucleotide sequence ID" value="XM_029529038.1"/>
</dbReference>
<dbReference type="GO" id="GO:0045087">
    <property type="term" value="P:innate immune response"/>
    <property type="evidence" value="ECO:0007669"/>
    <property type="project" value="UniProtKB-KW"/>
</dbReference>
<dbReference type="GO" id="GO:0005886">
    <property type="term" value="C:plasma membrane"/>
    <property type="evidence" value="ECO:0007669"/>
    <property type="project" value="TreeGrafter"/>
</dbReference>
<dbReference type="FunFam" id="3.80.10.10:FF:001164">
    <property type="entry name" value="GH01279p"/>
    <property type="match status" value="1"/>
</dbReference>
<dbReference type="SMART" id="SM00364">
    <property type="entry name" value="LRR_BAC"/>
    <property type="match status" value="5"/>
</dbReference>
<dbReference type="GO" id="GO:0038023">
    <property type="term" value="F:signaling receptor activity"/>
    <property type="evidence" value="ECO:0007669"/>
    <property type="project" value="TreeGrafter"/>
</dbReference>
<keyword evidence="14" id="KW-0395">Inflammatory response</keyword>
<sequence length="956" mass="109685">MDERRATRERQDLKHHVFCFLCLLNISSVVIPVTGFALKTCKISYDIAKCDKCGLTKVPLDIPPAVKGFDLSFNSISTIKTSDFKDFFVLAWLSLSSNFISQIDNGAFSDLVSLKRLNLNNNKLVQLGEDVFNGLSNLTELRIIGNRIKVVGATSFRPLINLKFLDFSHNKLQDVKKVHSIIRHLPNLQELYIKNNHFTSFHSWELTNSSVGLKYLDVSQNPIKIFQITADVLPNLTWLNISGSSVTHQMRWDVKNKTYLGRVSTVDMTGVQMALDDIKLLLQTVNSSLTTLSMNAIKHNCAALINISCSIPTLSSLQFRKYKIKHVGSDLFKLCVNLTQLDLAYNQIENISDNTFRSLQRLRFLSLSHNRLSSVPAATRNLSALAELDLSSNRISQLECDDFANQTKLRQLNLYLNSITVLKECVFKDLVQLQVLKLQSNRLSKLNGAFKELSSFHLTNLRQLQLNNNTLTTIESGEFTGLQSLQNLTLHDNQIGKLEKGCFTGLGNLTLILFQKNEIKEDSLIPGVFNDLINLKRLDFRENKIKYDSDSALKDPPFSQLSHLEKFALPSQHRRLKAQLPRNFLQGLKNLKNLDIGNAQLVSLHKDTFTYTPQLERLDISSNEFLDFSDQLFSPIPNLKSLYISRTSLSSLDFLIDANLTKLSFLQARKNQYSIIREEVIRSVPALVYLDLQGNSFTCDCDNSFFLQWIEKSQTQVYDAYSFACNYPAKLKGEKLLSIDVRSCSVDIAFICYISTTSAILLFMVVSYTYHFLRWHLVYAYYLFLALLTDKKHKNKQVPNQYDAFISYNTHDEPWIIEELLPKLEGEQGWRLCLHHRDFEPGKPIIDNITDAIYGSRKTICVISRRYLESEWCSREIQVASFRLFDEQKDVLILIFLEEIPTCELSPYFRMRKLLKKRTYLSWQRAEKHPALFWEKLRQALRTGEDHGEGVLQVAV</sequence>
<feature type="transmembrane region" description="Helical" evidence="15">
    <location>
        <begin position="15"/>
        <end position="38"/>
    </location>
</feature>
<accession>A0A665X584</accession>
<dbReference type="PROSITE" id="PS50104">
    <property type="entry name" value="TIR"/>
    <property type="match status" value="1"/>
</dbReference>
<dbReference type="InterPro" id="IPR035897">
    <property type="entry name" value="Toll_tir_struct_dom_sf"/>
</dbReference>
<evidence type="ECO:0000256" key="14">
    <source>
        <dbReference type="ARBA" id="ARBA00023198"/>
    </source>
</evidence>
<reference evidence="17" key="3">
    <citation type="submission" date="2025-09" db="UniProtKB">
        <authorList>
            <consortium name="Ensembl"/>
        </authorList>
    </citation>
    <scope>IDENTIFICATION</scope>
</reference>
<dbReference type="InterPro" id="IPR001611">
    <property type="entry name" value="Leu-rich_rpt"/>
</dbReference>
<dbReference type="SMART" id="SM00369">
    <property type="entry name" value="LRR_TYP"/>
    <property type="match status" value="16"/>
</dbReference>
<dbReference type="InterPro" id="IPR000483">
    <property type="entry name" value="Cys-rich_flank_reg_C"/>
</dbReference>
<keyword evidence="6" id="KW-0732">Signal</keyword>
<dbReference type="Pfam" id="PF12799">
    <property type="entry name" value="LRR_4"/>
    <property type="match status" value="1"/>
</dbReference>
<keyword evidence="5 15" id="KW-0812">Transmembrane</keyword>
<evidence type="ECO:0000313" key="17">
    <source>
        <dbReference type="Ensembl" id="ENSENLP00000051167.1"/>
    </source>
</evidence>
<dbReference type="Proteomes" id="UP000472264">
    <property type="component" value="Chromosome 20"/>
</dbReference>
<keyword evidence="11 15" id="KW-0472">Membrane</keyword>
<dbReference type="InterPro" id="IPR003591">
    <property type="entry name" value="Leu-rich_rpt_typical-subtyp"/>
</dbReference>
<dbReference type="FunFam" id="3.80.10.10:FF:000770">
    <property type="entry name" value="Uncharacterized protein"/>
    <property type="match status" value="1"/>
</dbReference>
<reference evidence="17" key="2">
    <citation type="submission" date="2025-08" db="UniProtKB">
        <authorList>
            <consortium name="Ensembl"/>
        </authorList>
    </citation>
    <scope>IDENTIFICATION</scope>
</reference>
<dbReference type="InterPro" id="IPR032675">
    <property type="entry name" value="LRR_dom_sf"/>
</dbReference>
<dbReference type="SUPFAM" id="SSF52200">
    <property type="entry name" value="Toll/Interleukin receptor TIR domain"/>
    <property type="match status" value="1"/>
</dbReference>
<keyword evidence="12" id="KW-0675">Receptor</keyword>
<dbReference type="PROSITE" id="PS51450">
    <property type="entry name" value="LRR"/>
    <property type="match status" value="4"/>
</dbReference>
<dbReference type="Pfam" id="PF13855">
    <property type="entry name" value="LRR_8"/>
    <property type="match status" value="4"/>
</dbReference>
<dbReference type="AlphaFoldDB" id="A0A665X584"/>
<dbReference type="OMA" id="YSWELTN"/>
<name>A0A665X584_ECHNA</name>
<dbReference type="RefSeq" id="XP_029384899.1">
    <property type="nucleotide sequence ID" value="XM_029529039.1"/>
</dbReference>
<dbReference type="PANTHER" id="PTHR24365">
    <property type="entry name" value="TOLL-LIKE RECEPTOR"/>
    <property type="match status" value="1"/>
</dbReference>
<dbReference type="GO" id="GO:0002224">
    <property type="term" value="P:toll-like receptor signaling pathway"/>
    <property type="evidence" value="ECO:0007669"/>
    <property type="project" value="TreeGrafter"/>
</dbReference>
<dbReference type="Gene3D" id="3.80.10.10">
    <property type="entry name" value="Ribonuclease Inhibitor"/>
    <property type="match status" value="4"/>
</dbReference>
<proteinExistence type="inferred from homology"/>
<keyword evidence="10" id="KW-0520">NAD</keyword>
<feature type="domain" description="TIR" evidence="16">
    <location>
        <begin position="800"/>
        <end position="941"/>
    </location>
</feature>